<evidence type="ECO:0000256" key="5">
    <source>
        <dbReference type="ARBA" id="ARBA00022989"/>
    </source>
</evidence>
<dbReference type="Proteomes" id="UP000030661">
    <property type="component" value="Unassembled WGS sequence"/>
</dbReference>
<protein>
    <submittedName>
        <fullName evidence="9">Binding-protein-dependent transport systems inner membrane component</fullName>
    </submittedName>
</protein>
<dbReference type="GO" id="GO:0055085">
    <property type="term" value="P:transmembrane transport"/>
    <property type="evidence" value="ECO:0007669"/>
    <property type="project" value="InterPro"/>
</dbReference>
<dbReference type="InterPro" id="IPR035906">
    <property type="entry name" value="MetI-like_sf"/>
</dbReference>
<comment type="similarity">
    <text evidence="7">Belongs to the binding-protein-dependent transport system permease family.</text>
</comment>
<dbReference type="SUPFAM" id="SSF161098">
    <property type="entry name" value="MetI-like"/>
    <property type="match status" value="1"/>
</dbReference>
<feature type="transmembrane region" description="Helical" evidence="7">
    <location>
        <begin position="136"/>
        <end position="155"/>
    </location>
</feature>
<evidence type="ECO:0000256" key="4">
    <source>
        <dbReference type="ARBA" id="ARBA00022692"/>
    </source>
</evidence>
<dbReference type="PANTHER" id="PTHR30193:SF42">
    <property type="entry name" value="ABC TRANSPORTER PERMEASE PROTEIN"/>
    <property type="match status" value="1"/>
</dbReference>
<feature type="transmembrane region" description="Helical" evidence="7">
    <location>
        <begin position="102"/>
        <end position="124"/>
    </location>
</feature>
<dbReference type="Gene3D" id="1.10.3720.10">
    <property type="entry name" value="MetI-like"/>
    <property type="match status" value="1"/>
</dbReference>
<dbReference type="GO" id="GO:0005886">
    <property type="term" value="C:plasma membrane"/>
    <property type="evidence" value="ECO:0007669"/>
    <property type="project" value="UniProtKB-SubCell"/>
</dbReference>
<evidence type="ECO:0000256" key="3">
    <source>
        <dbReference type="ARBA" id="ARBA00022475"/>
    </source>
</evidence>
<dbReference type="eggNOG" id="COG1175">
    <property type="taxonomic scope" value="Bacteria"/>
</dbReference>
<evidence type="ECO:0000256" key="7">
    <source>
        <dbReference type="RuleBase" id="RU363032"/>
    </source>
</evidence>
<reference evidence="9" key="1">
    <citation type="journal article" date="2015" name="PeerJ">
        <title>First genomic representation of candidate bacterial phylum KSB3 points to enhanced environmental sensing as a trigger of wastewater bulking.</title>
        <authorList>
            <person name="Sekiguchi Y."/>
            <person name="Ohashi A."/>
            <person name="Parks D.H."/>
            <person name="Yamauchi T."/>
            <person name="Tyson G.W."/>
            <person name="Hugenholtz P."/>
        </authorList>
    </citation>
    <scope>NUCLEOTIDE SEQUENCE [LARGE SCALE GENOMIC DNA]</scope>
</reference>
<evidence type="ECO:0000313" key="10">
    <source>
        <dbReference type="Proteomes" id="UP000030661"/>
    </source>
</evidence>
<dbReference type="InterPro" id="IPR000515">
    <property type="entry name" value="MetI-like"/>
</dbReference>
<comment type="subcellular location">
    <subcellularLocation>
        <location evidence="1 7">Cell membrane</location>
        <topology evidence="1 7">Multi-pass membrane protein</topology>
    </subcellularLocation>
</comment>
<gene>
    <name evidence="9" type="ORF">U27_01481</name>
</gene>
<dbReference type="HOGENOM" id="CLU_016047_0_0_0"/>
<keyword evidence="10" id="KW-1185">Reference proteome</keyword>
<dbReference type="PROSITE" id="PS50928">
    <property type="entry name" value="ABC_TM1"/>
    <property type="match status" value="1"/>
</dbReference>
<dbReference type="CDD" id="cd06261">
    <property type="entry name" value="TM_PBP2"/>
    <property type="match status" value="1"/>
</dbReference>
<keyword evidence="2 7" id="KW-0813">Transport</keyword>
<evidence type="ECO:0000259" key="8">
    <source>
        <dbReference type="PROSITE" id="PS50928"/>
    </source>
</evidence>
<evidence type="ECO:0000256" key="2">
    <source>
        <dbReference type="ARBA" id="ARBA00022448"/>
    </source>
</evidence>
<keyword evidence="5 7" id="KW-1133">Transmembrane helix</keyword>
<keyword evidence="4 7" id="KW-0812">Transmembrane</keyword>
<feature type="domain" description="ABC transmembrane type-1" evidence="8">
    <location>
        <begin position="98"/>
        <end position="312"/>
    </location>
</feature>
<feature type="transmembrane region" description="Helical" evidence="7">
    <location>
        <begin position="231"/>
        <end position="253"/>
    </location>
</feature>
<evidence type="ECO:0000256" key="6">
    <source>
        <dbReference type="ARBA" id="ARBA00023136"/>
    </source>
</evidence>
<keyword evidence="6 7" id="KW-0472">Membrane</keyword>
<proteinExistence type="inferred from homology"/>
<feature type="transmembrane region" description="Helical" evidence="7">
    <location>
        <begin position="39"/>
        <end position="64"/>
    </location>
</feature>
<dbReference type="AlphaFoldDB" id="A0A081CAH5"/>
<dbReference type="EMBL" id="DF820480">
    <property type="protein sequence ID" value="GAK61580.1"/>
    <property type="molecule type" value="Genomic_DNA"/>
</dbReference>
<evidence type="ECO:0000313" key="9">
    <source>
        <dbReference type="EMBL" id="GAK61580.1"/>
    </source>
</evidence>
<dbReference type="InterPro" id="IPR051393">
    <property type="entry name" value="ABC_transporter_permease"/>
</dbReference>
<dbReference type="PANTHER" id="PTHR30193">
    <property type="entry name" value="ABC TRANSPORTER PERMEASE PROTEIN"/>
    <property type="match status" value="1"/>
</dbReference>
<accession>A0A081CAH5</accession>
<name>A0A081CAH5_VECG1</name>
<evidence type="ECO:0000256" key="1">
    <source>
        <dbReference type="ARBA" id="ARBA00004651"/>
    </source>
</evidence>
<dbReference type="STRING" id="1499967.U27_01481"/>
<feature type="transmembrane region" description="Helical" evidence="7">
    <location>
        <begin position="291"/>
        <end position="315"/>
    </location>
</feature>
<dbReference type="Pfam" id="PF00528">
    <property type="entry name" value="BPD_transp_1"/>
    <property type="match status" value="1"/>
</dbReference>
<organism evidence="9">
    <name type="scientific">Vecturithrix granuli</name>
    <dbReference type="NCBI Taxonomy" id="1499967"/>
    <lineage>
        <taxon>Bacteria</taxon>
        <taxon>Candidatus Moduliflexota</taxon>
        <taxon>Candidatus Vecturitrichia</taxon>
        <taxon>Candidatus Vecturitrichales</taxon>
        <taxon>Candidatus Vecturitrichaceae</taxon>
        <taxon>Candidatus Vecturithrix</taxon>
    </lineage>
</organism>
<sequence>MPSTSCVGKDTPAAQKLLKGQIFAYFACFAGNTMKHYKIYGFLFLTPVLIGVGILYLMIIWNVIAAFTEWQGLKSTWNFIGLKYFLDLFSLRRFWVNIWNNFLWLLLFIGPTTLVGFVLAYLFSNIGRAEYLLRQVFLFPMALSFIITGVLWSWMYDPGSGLINTILKSFGMNTAHLGWLADPKLSIYCMIFTGFWQYVGFAMVIYIGAIRGLSTSMIEAAKIDGAGRFRILFQIIFPNVGHGTLICTTMLGITTVKVFDLVWIMTGGGPGIKTEVLPYLMYRLSFSQRNLGMGAATSIVILILASFLVIPYSLWAMKRWVNT</sequence>
<feature type="transmembrane region" description="Helical" evidence="7">
    <location>
        <begin position="185"/>
        <end position="210"/>
    </location>
</feature>
<keyword evidence="3" id="KW-1003">Cell membrane</keyword>